<accession>A0A8J4DYK3</accession>
<dbReference type="Gene3D" id="3.40.50.620">
    <property type="entry name" value="HUPs"/>
    <property type="match status" value="2"/>
</dbReference>
<keyword evidence="4" id="KW-1185">Reference proteome</keyword>
<evidence type="ECO:0000259" key="2">
    <source>
        <dbReference type="Pfam" id="PF00582"/>
    </source>
</evidence>
<protein>
    <submittedName>
        <fullName evidence="3">Universal stress protein</fullName>
    </submittedName>
</protein>
<dbReference type="SUPFAM" id="SSF52402">
    <property type="entry name" value="Adenine nucleotide alpha hydrolases-like"/>
    <property type="match status" value="2"/>
</dbReference>
<dbReference type="Proteomes" id="UP000612585">
    <property type="component" value="Unassembled WGS sequence"/>
</dbReference>
<dbReference type="PANTHER" id="PTHR46268:SF6">
    <property type="entry name" value="UNIVERSAL STRESS PROTEIN UP12"/>
    <property type="match status" value="1"/>
</dbReference>
<feature type="domain" description="UspA" evidence="2">
    <location>
        <begin position="146"/>
        <end position="281"/>
    </location>
</feature>
<reference evidence="3" key="1">
    <citation type="submission" date="2021-01" db="EMBL/GenBank/DDBJ databases">
        <title>Whole genome shotgun sequence of Virgisporangium aurantiacum NBRC 16421.</title>
        <authorList>
            <person name="Komaki H."/>
            <person name="Tamura T."/>
        </authorList>
    </citation>
    <scope>NUCLEOTIDE SEQUENCE</scope>
    <source>
        <strain evidence="3">NBRC 16421</strain>
    </source>
</reference>
<evidence type="ECO:0000256" key="1">
    <source>
        <dbReference type="ARBA" id="ARBA00008791"/>
    </source>
</evidence>
<dbReference type="RefSeq" id="WP_203990282.1">
    <property type="nucleotide sequence ID" value="NZ_BOPG01000012.1"/>
</dbReference>
<dbReference type="EMBL" id="BOPG01000012">
    <property type="protein sequence ID" value="GIJ54731.1"/>
    <property type="molecule type" value="Genomic_DNA"/>
</dbReference>
<dbReference type="PANTHER" id="PTHR46268">
    <property type="entry name" value="STRESS RESPONSE PROTEIN NHAX"/>
    <property type="match status" value="1"/>
</dbReference>
<proteinExistence type="inferred from homology"/>
<sequence length="281" mass="29082">MRAAEVIVGIDASSESRLALCWAAAEAQRRGCRLQIVHGVRSHWPDSALSPQHAHLAARHQAPKIVDAARADVREWAPGVEVDAQTEAGGGAAVLIAAAQPGDLVVVGSRGHSEFTALLAGSTCQQVAMHAPTSVVVVRGRPGQGVVAGFDGSSDDVLAVAFEMADSLRCPLTVLRAFRPSTPAWPADAPPPDVLNATTAQAALRDDLQAIVMPLAEKYPDVRVEVQVAGGNPAQLLVEASRDAQLVVVGSRGHGGFAGLLLGSVGLHLVHHAGCPVLLAR</sequence>
<feature type="domain" description="UspA" evidence="2">
    <location>
        <begin position="6"/>
        <end position="139"/>
    </location>
</feature>
<comment type="similarity">
    <text evidence="1">Belongs to the universal stress protein A family.</text>
</comment>
<evidence type="ECO:0000313" key="4">
    <source>
        <dbReference type="Proteomes" id="UP000612585"/>
    </source>
</evidence>
<organism evidence="3 4">
    <name type="scientific">Virgisporangium aurantiacum</name>
    <dbReference type="NCBI Taxonomy" id="175570"/>
    <lineage>
        <taxon>Bacteria</taxon>
        <taxon>Bacillati</taxon>
        <taxon>Actinomycetota</taxon>
        <taxon>Actinomycetes</taxon>
        <taxon>Micromonosporales</taxon>
        <taxon>Micromonosporaceae</taxon>
        <taxon>Virgisporangium</taxon>
    </lineage>
</organism>
<gene>
    <name evidence="3" type="ORF">Vau01_022470</name>
</gene>
<dbReference type="InterPro" id="IPR014729">
    <property type="entry name" value="Rossmann-like_a/b/a_fold"/>
</dbReference>
<comment type="caution">
    <text evidence="3">The sequence shown here is derived from an EMBL/GenBank/DDBJ whole genome shotgun (WGS) entry which is preliminary data.</text>
</comment>
<dbReference type="InterPro" id="IPR006016">
    <property type="entry name" value="UspA"/>
</dbReference>
<dbReference type="AlphaFoldDB" id="A0A8J4DYK3"/>
<dbReference type="InterPro" id="IPR006015">
    <property type="entry name" value="Universal_stress_UspA"/>
</dbReference>
<name>A0A8J4DYK3_9ACTN</name>
<evidence type="ECO:0000313" key="3">
    <source>
        <dbReference type="EMBL" id="GIJ54731.1"/>
    </source>
</evidence>
<dbReference type="Pfam" id="PF00582">
    <property type="entry name" value="Usp"/>
    <property type="match status" value="2"/>
</dbReference>
<dbReference type="PRINTS" id="PR01438">
    <property type="entry name" value="UNVRSLSTRESS"/>
</dbReference>